<feature type="compositionally biased region" description="Low complexity" evidence="1">
    <location>
        <begin position="1130"/>
        <end position="1149"/>
    </location>
</feature>
<proteinExistence type="predicted"/>
<accession>A0ABR2KY70</accession>
<feature type="compositionally biased region" description="Polar residues" evidence="1">
    <location>
        <begin position="1150"/>
        <end position="1180"/>
    </location>
</feature>
<keyword evidence="3" id="KW-1185">Reference proteome</keyword>
<feature type="compositionally biased region" description="Low complexity" evidence="1">
    <location>
        <begin position="1310"/>
        <end position="1323"/>
    </location>
</feature>
<feature type="compositionally biased region" description="Low complexity" evidence="1">
    <location>
        <begin position="676"/>
        <end position="685"/>
    </location>
</feature>
<comment type="caution">
    <text evidence="2">The sequence shown here is derived from an EMBL/GenBank/DDBJ whole genome shotgun (WGS) entry which is preliminary data.</text>
</comment>
<evidence type="ECO:0000256" key="1">
    <source>
        <dbReference type="SAM" id="MobiDB-lite"/>
    </source>
</evidence>
<organism evidence="2 3">
    <name type="scientific">Tritrichomonas musculus</name>
    <dbReference type="NCBI Taxonomy" id="1915356"/>
    <lineage>
        <taxon>Eukaryota</taxon>
        <taxon>Metamonada</taxon>
        <taxon>Parabasalia</taxon>
        <taxon>Tritrichomonadida</taxon>
        <taxon>Tritrichomonadidae</taxon>
        <taxon>Tritrichomonas</taxon>
    </lineage>
</organism>
<feature type="compositionally biased region" description="Basic and acidic residues" evidence="1">
    <location>
        <begin position="686"/>
        <end position="731"/>
    </location>
</feature>
<dbReference type="SUPFAM" id="SSF69349">
    <property type="entry name" value="Phage fibre proteins"/>
    <property type="match status" value="3"/>
</dbReference>
<feature type="compositionally biased region" description="Basic and acidic residues" evidence="1">
    <location>
        <begin position="742"/>
        <end position="827"/>
    </location>
</feature>
<feature type="compositionally biased region" description="Low complexity" evidence="1">
    <location>
        <begin position="532"/>
        <end position="541"/>
    </location>
</feature>
<feature type="region of interest" description="Disordered" evidence="1">
    <location>
        <begin position="1055"/>
        <end position="1074"/>
    </location>
</feature>
<dbReference type="Proteomes" id="UP001470230">
    <property type="component" value="Unassembled WGS sequence"/>
</dbReference>
<feature type="compositionally biased region" description="Basic and acidic residues" evidence="1">
    <location>
        <begin position="462"/>
        <end position="531"/>
    </location>
</feature>
<gene>
    <name evidence="2" type="ORF">M9Y10_013727</name>
</gene>
<name>A0ABR2KY70_9EUKA</name>
<sequence>MKQKYKFLLKHLPSDIESLSTSTSSKINEIRNSIIRCHRTVIFSRILFEEDKSIYGDYIPDASRLPSFVYNPKEIVPPKISPQLLQQTAYLFSFLHSNLPKLFDGMMSLLNKKDINSINESNFKKINSPTFYFLINSAIPSLFGYFSSKEYLSLAFSFYSHVIDLDSSFLTFKIIYPFFTAPWIFRYFESSLIPFFKSFSRDARVQQYFSSNEELKKKMRNKSDDFLNLTNTYANDLIDSFISNTPLLPQFFIAMIKMLGEKWNNKIIGNFLANELFRDMSFKFLTNFGYGDYREFLENVFFSIKNKIDLQVKLSIAFCSIKTTSFSSLEVPELFTFFGHRYINFICSIPEVLALEKAIKKVTTLPPSITGFTYETTPRFYLFLIKVFPKRYMPKRQKERNLIFKLDHAELPVNSDFERRYLQISTALVNQEQDLIQTLQKRQNNTKTSNTKENTKSNSNETTKDNSNETTKDNSNETTKDNSNETTKDNSNETTKDNSNETTKDNSNETTKDNSNKTTKDNSNETTKDNSNETTKSNSNETTKDNSNETTKDNSNETTKDNSNETTKDNSNETTKDNSNETTKDNSNETTKDNSNETTKDNSNETTKSNSNETTKDNSNETTKDNSNETTKDNSNETTKDNSNETTKDNSNETTKDNSNETTKDNSNETTKDNSNETTKSNSNETTKDNSNETTKDNSNETTKDNSNETTKDNSNETTKDNSNETTKDNSNETTKSNSNETTKDNSNETTKDNSNETTKDNSNETTKDNSNETTKDNSNETTKDNSNETTKDNSNETTKDNSNETTKDNSNETTKDNSNETTKDNSNETTKSNSNETKKNISANINNCGENSENLSLSLCDDSETVSESFLSTPYEFSKELHYEEDFVNYTLARCVDDLIFQAEAFEEIMLSTFKCSELLKWLEIAREHECVVMMPVANIAVKQAFMRGYEDVEVAFNHASSLFKGSTIIMKEQYLALLSLYIPQLARKTDIRWKEEMQKAGKSHAGSTSIVDWFLMKRRSRHLSFEERQAGKNIELVPKSSFMHNFSSNENINKTVNDSNSSNSNNLNCSTSSLKSEECNRVENGRSNSLDGNSSDSFNLNLNCTQNSTKSQTVFGSNAINISVNLIDNNDTSDSNLNNESSSEISTKNSNLNNESSSGISTKNSNLNNESSSGISTKNSNLNNESSSEISTKSSNLNNESSSEISTKNSNLNNESSSEISTKNSNLNNESSSEISTKNSNLNNESSSEISTKNSNLNNESSSEISTKNSNLNNESSSGISTSSSKDDLCHVSPLSQAPLSKLPATPPSHKSSFSFSPKSHAQVPTRAPSFSILLDLDTLESEWQKFISFLSLQFGRIDTGINSKYAGSIFFESVEMLRNVTMNNLSSSFKSVITAVTFLADLFESGMCSMDLIQMAIVLSDNKQLIRFYVIINAFAMRNLSFHKLCNEDEEFAWVKFEGAILKMISSEGNNELGRLFFQIQKKLLG</sequence>
<feature type="compositionally biased region" description="Low complexity" evidence="1">
    <location>
        <begin position="445"/>
        <end position="461"/>
    </location>
</feature>
<feature type="compositionally biased region" description="Low complexity" evidence="1">
    <location>
        <begin position="1181"/>
        <end position="1266"/>
    </location>
</feature>
<feature type="compositionally biased region" description="Basic and acidic residues" evidence="1">
    <location>
        <begin position="614"/>
        <end position="675"/>
    </location>
</feature>
<feature type="region of interest" description="Disordered" evidence="1">
    <location>
        <begin position="1130"/>
        <end position="1325"/>
    </location>
</feature>
<feature type="compositionally biased region" description="Basic and acidic residues" evidence="1">
    <location>
        <begin position="542"/>
        <end position="603"/>
    </location>
</feature>
<feature type="region of interest" description="Disordered" evidence="1">
    <location>
        <begin position="440"/>
        <end position="846"/>
    </location>
</feature>
<feature type="compositionally biased region" description="Low complexity" evidence="1">
    <location>
        <begin position="604"/>
        <end position="613"/>
    </location>
</feature>
<feature type="compositionally biased region" description="Low complexity" evidence="1">
    <location>
        <begin position="732"/>
        <end position="741"/>
    </location>
</feature>
<dbReference type="PANTHER" id="PTHR47641">
    <property type="entry name" value="PERIAXIN-LIKE"/>
    <property type="match status" value="1"/>
</dbReference>
<evidence type="ECO:0000313" key="3">
    <source>
        <dbReference type="Proteomes" id="UP001470230"/>
    </source>
</evidence>
<feature type="compositionally biased region" description="Polar residues" evidence="1">
    <location>
        <begin position="1267"/>
        <end position="1277"/>
    </location>
</feature>
<evidence type="ECO:0000313" key="2">
    <source>
        <dbReference type="EMBL" id="KAK8895842.1"/>
    </source>
</evidence>
<dbReference type="PANTHER" id="PTHR47641:SF10">
    <property type="entry name" value="SERINE-RICH 25 KDA ANTIGEN PROTEIN"/>
    <property type="match status" value="1"/>
</dbReference>
<dbReference type="EMBL" id="JAPFFF010000002">
    <property type="protein sequence ID" value="KAK8895842.1"/>
    <property type="molecule type" value="Genomic_DNA"/>
</dbReference>
<reference evidence="2 3" key="1">
    <citation type="submission" date="2024-04" db="EMBL/GenBank/DDBJ databases">
        <title>Tritrichomonas musculus Genome.</title>
        <authorList>
            <person name="Alves-Ferreira E."/>
            <person name="Grigg M."/>
            <person name="Lorenzi H."/>
            <person name="Galac M."/>
        </authorList>
    </citation>
    <scope>NUCLEOTIDE SEQUENCE [LARGE SCALE GENOMIC DNA]</scope>
    <source>
        <strain evidence="2 3">EAF2021</strain>
    </source>
</reference>
<protein>
    <submittedName>
        <fullName evidence="2">Uncharacterized protein</fullName>
    </submittedName>
</protein>